<feature type="compositionally biased region" description="Basic residues" evidence="6">
    <location>
        <begin position="358"/>
        <end position="367"/>
    </location>
</feature>
<evidence type="ECO:0000256" key="3">
    <source>
        <dbReference type="ARBA" id="ARBA00023054"/>
    </source>
</evidence>
<keyword evidence="3" id="KW-0175">Coiled coil</keyword>
<sequence>MAVGPAVKRRKLSPPEAHGIGVAKPKESTANAPTQEDFYKRAAGWNLEQDYESRPRKQKKEKKGSTRLPIKTVEGKIEALEVADEVGTDDDWLSSNDNTADKPRPVSLTSEPARTSIPSVSKRQEILDAKEELAKLASHINEDPEENAGGFRALAQIAATPDPTIKKLALATQMAVFKDVIPGYRIRPISEADQTEKVSKDVRRLRTFEQALVGAWQIYLKDLSACAKGSVKLEEGDKTGVSSVAISCACALLLAVPHFNFRGDLLKILVGKLSQRKRDADFEKCLHTVGEFFRNDDDGTPSLDAVGLLTRMMKARNYQIDESVLNTFLHLRLLSEFSSKASQNRVDKQESEDTTNGKKPKFKKEFRTKKQRKILKERKLVEKDFKEADAVVSHEHRDHMQAETLKLVFVTYFRILKARVPGLMGAVLEGLAKYAHLINQDFFGDLLEALRDLVNDAENNDDVEDDEVDNDRRPIVSSPRERDSTREALLCITTAFALLEGQDVAKSASSLSLDLSFFTAQLYKSLHALAINPDIELSAKSLRLPDPHTSDQSSNSIPNLDTKTRVNVQTTTVLLLRALSSTLAPRDTPPIRLAAFTKQLYTSSLHLPEKSLLATLSQTGKVAKTHGRKIAALWNTEERKGDGVFDPLRADLEGSNPFASTIWEGELLKLHFSPGIRESARGVEKTVAAIK</sequence>
<keyword evidence="4" id="KW-0539">Nucleus</keyword>
<keyword evidence="5" id="KW-0690">Ribosome biogenesis</keyword>
<evidence type="ECO:0000256" key="2">
    <source>
        <dbReference type="ARBA" id="ARBA00007797"/>
    </source>
</evidence>
<dbReference type="Pfam" id="PF07540">
    <property type="entry name" value="NOC3p"/>
    <property type="match status" value="1"/>
</dbReference>
<feature type="region of interest" description="Disordered" evidence="6">
    <location>
        <begin position="46"/>
        <end position="70"/>
    </location>
</feature>
<dbReference type="GO" id="GO:0005730">
    <property type="term" value="C:nucleolus"/>
    <property type="evidence" value="ECO:0007669"/>
    <property type="project" value="UniProtKB-SubCell"/>
</dbReference>
<feature type="region of interest" description="Disordered" evidence="6">
    <location>
        <begin position="88"/>
        <end position="120"/>
    </location>
</feature>
<feature type="compositionally biased region" description="Acidic residues" evidence="6">
    <location>
        <begin position="458"/>
        <end position="469"/>
    </location>
</feature>
<keyword evidence="10" id="KW-1185">Reference proteome</keyword>
<feature type="domain" description="CCAAT-binding factor" evidence="7">
    <location>
        <begin position="488"/>
        <end position="679"/>
    </location>
</feature>
<evidence type="ECO:0000313" key="9">
    <source>
        <dbReference type="EMBL" id="MDI1488946.1"/>
    </source>
</evidence>
<feature type="region of interest" description="Disordered" evidence="6">
    <location>
        <begin position="458"/>
        <end position="481"/>
    </location>
</feature>
<evidence type="ECO:0000259" key="7">
    <source>
        <dbReference type="Pfam" id="PF03914"/>
    </source>
</evidence>
<evidence type="ECO:0000313" key="10">
    <source>
        <dbReference type="Proteomes" id="UP001161017"/>
    </source>
</evidence>
<accession>A0AA43QM11</accession>
<evidence type="ECO:0000256" key="6">
    <source>
        <dbReference type="SAM" id="MobiDB-lite"/>
    </source>
</evidence>
<dbReference type="PANTHER" id="PTHR14428">
    <property type="entry name" value="NUCLEOLAR COMPLEX PROTEIN 3"/>
    <property type="match status" value="1"/>
</dbReference>
<dbReference type="AlphaFoldDB" id="A0AA43QM11"/>
<dbReference type="Pfam" id="PF03914">
    <property type="entry name" value="CBF"/>
    <property type="match status" value="1"/>
</dbReference>
<dbReference type="PANTHER" id="PTHR14428:SF5">
    <property type="entry name" value="NUCLEOLAR COMPLEX PROTEIN 3 HOMOLOG"/>
    <property type="match status" value="1"/>
</dbReference>
<dbReference type="GO" id="GO:0003682">
    <property type="term" value="F:chromatin binding"/>
    <property type="evidence" value="ECO:0007669"/>
    <property type="project" value="TreeGrafter"/>
</dbReference>
<dbReference type="InterPro" id="IPR016903">
    <property type="entry name" value="Nucleolar_cplx-assoc_3"/>
</dbReference>
<comment type="similarity">
    <text evidence="2 5">Belongs to the CBF/MAK21 family.</text>
</comment>
<feature type="compositionally biased region" description="Polar residues" evidence="6">
    <location>
        <begin position="107"/>
        <end position="120"/>
    </location>
</feature>
<dbReference type="PIRSF" id="PIRSF028977">
    <property type="entry name" value="Nucleolar_complex_p3"/>
    <property type="match status" value="1"/>
</dbReference>
<proteinExistence type="inferred from homology"/>
<feature type="domain" description="Nucleolar complex-associated protein 3 N-terminal" evidence="8">
    <location>
        <begin position="129"/>
        <end position="219"/>
    </location>
</feature>
<dbReference type="InterPro" id="IPR011501">
    <property type="entry name" value="Noc3_N"/>
</dbReference>
<evidence type="ECO:0000256" key="4">
    <source>
        <dbReference type="ARBA" id="ARBA00023242"/>
    </source>
</evidence>
<dbReference type="GO" id="GO:0006270">
    <property type="term" value="P:DNA replication initiation"/>
    <property type="evidence" value="ECO:0007669"/>
    <property type="project" value="TreeGrafter"/>
</dbReference>
<evidence type="ECO:0000259" key="8">
    <source>
        <dbReference type="Pfam" id="PF07540"/>
    </source>
</evidence>
<reference evidence="9" key="1">
    <citation type="journal article" date="2023" name="Genome Biol. Evol.">
        <title>First Whole Genome Sequence and Flow Cytometry Genome Size Data for the Lichen-Forming Fungus Ramalina farinacea (Ascomycota).</title>
        <authorList>
            <person name="Llewellyn T."/>
            <person name="Mian S."/>
            <person name="Hill R."/>
            <person name="Leitch I.J."/>
            <person name="Gaya E."/>
        </authorList>
    </citation>
    <scope>NUCLEOTIDE SEQUENCE</scope>
    <source>
        <strain evidence="9">LIQ254RAFAR</strain>
    </source>
</reference>
<feature type="region of interest" description="Disordered" evidence="6">
    <location>
        <begin position="344"/>
        <end position="367"/>
    </location>
</feature>
<comment type="caution">
    <text evidence="9">The sequence shown here is derived from an EMBL/GenBank/DDBJ whole genome shotgun (WGS) entry which is preliminary data.</text>
</comment>
<dbReference type="InterPro" id="IPR005612">
    <property type="entry name" value="CCAAT-binding_factor"/>
</dbReference>
<feature type="region of interest" description="Disordered" evidence="6">
    <location>
        <begin position="1"/>
        <end position="34"/>
    </location>
</feature>
<dbReference type="Proteomes" id="UP001161017">
    <property type="component" value="Unassembled WGS sequence"/>
</dbReference>
<dbReference type="EMBL" id="JAPUFD010000008">
    <property type="protein sequence ID" value="MDI1488946.1"/>
    <property type="molecule type" value="Genomic_DNA"/>
</dbReference>
<evidence type="ECO:0000256" key="1">
    <source>
        <dbReference type="ARBA" id="ARBA00004604"/>
    </source>
</evidence>
<dbReference type="GO" id="GO:0042254">
    <property type="term" value="P:ribosome biogenesis"/>
    <property type="evidence" value="ECO:0007669"/>
    <property type="project" value="UniProtKB-KW"/>
</dbReference>
<comment type="function">
    <text evidence="5">Required for synthesis of 60S ribosomal subunits and the transport of pre-ribosomes from the nucleoplasm to the cytoplasm.</text>
</comment>
<name>A0AA43QM11_9LECA</name>
<evidence type="ECO:0000256" key="5">
    <source>
        <dbReference type="PIRNR" id="PIRNR028977"/>
    </source>
</evidence>
<protein>
    <recommendedName>
        <fullName evidence="5">Nucleolar complex-associated protein 3</fullName>
    </recommendedName>
</protein>
<gene>
    <name evidence="9" type="ORF">OHK93_008223</name>
</gene>
<comment type="subcellular location">
    <subcellularLocation>
        <location evidence="1 5">Nucleus</location>
        <location evidence="1 5">Nucleolus</location>
    </subcellularLocation>
</comment>
<feature type="compositionally biased region" description="Basic and acidic residues" evidence="6">
    <location>
        <begin position="470"/>
        <end position="481"/>
    </location>
</feature>
<organism evidence="9 10">
    <name type="scientific">Ramalina farinacea</name>
    <dbReference type="NCBI Taxonomy" id="258253"/>
    <lineage>
        <taxon>Eukaryota</taxon>
        <taxon>Fungi</taxon>
        <taxon>Dikarya</taxon>
        <taxon>Ascomycota</taxon>
        <taxon>Pezizomycotina</taxon>
        <taxon>Lecanoromycetes</taxon>
        <taxon>OSLEUM clade</taxon>
        <taxon>Lecanoromycetidae</taxon>
        <taxon>Lecanorales</taxon>
        <taxon>Lecanorineae</taxon>
        <taxon>Ramalinaceae</taxon>
        <taxon>Ramalina</taxon>
    </lineage>
</organism>